<gene>
    <name evidence="1" type="ORF">OJ995_05580</name>
</gene>
<organism evidence="1 2">
    <name type="scientific">Flavobacterium lacisediminis</name>
    <dbReference type="NCBI Taxonomy" id="2989705"/>
    <lineage>
        <taxon>Bacteria</taxon>
        <taxon>Pseudomonadati</taxon>
        <taxon>Bacteroidota</taxon>
        <taxon>Flavobacteriia</taxon>
        <taxon>Flavobacteriales</taxon>
        <taxon>Flavobacteriaceae</taxon>
        <taxon>Flavobacterium</taxon>
    </lineage>
</organism>
<evidence type="ECO:0000313" key="2">
    <source>
        <dbReference type="Proteomes" id="UP001165677"/>
    </source>
</evidence>
<keyword evidence="2" id="KW-1185">Reference proteome</keyword>
<dbReference type="InterPro" id="IPR026341">
    <property type="entry name" value="T9SS_type_B"/>
</dbReference>
<dbReference type="NCBIfam" id="NF038133">
    <property type="entry name" value="choice_anch_L"/>
    <property type="match status" value="1"/>
</dbReference>
<name>A0ABT3EGI1_9FLAO</name>
<dbReference type="Gene3D" id="2.60.40.10">
    <property type="entry name" value="Immunoglobulins"/>
    <property type="match status" value="1"/>
</dbReference>
<dbReference type="InterPro" id="IPR049804">
    <property type="entry name" value="Choice_anch_L"/>
</dbReference>
<reference evidence="1" key="1">
    <citation type="submission" date="2022-10" db="EMBL/GenBank/DDBJ databases">
        <title>Flavobacterium sp. nov., a bacterium isolated from lake sediment.</title>
        <authorList>
            <person name="Qu J.-H."/>
        </authorList>
    </citation>
    <scope>NUCLEOTIDE SEQUENCE</scope>
    <source>
        <strain evidence="1">TH16-21</strain>
    </source>
</reference>
<dbReference type="RefSeq" id="WP_264368537.1">
    <property type="nucleotide sequence ID" value="NZ_JAPCIO010000003.1"/>
</dbReference>
<dbReference type="Proteomes" id="UP001165677">
    <property type="component" value="Unassembled WGS sequence"/>
</dbReference>
<dbReference type="EMBL" id="JAPCIO010000003">
    <property type="protein sequence ID" value="MCW1147686.1"/>
    <property type="molecule type" value="Genomic_DNA"/>
</dbReference>
<proteinExistence type="predicted"/>
<dbReference type="InterPro" id="IPR013783">
    <property type="entry name" value="Ig-like_fold"/>
</dbReference>
<accession>A0ABT3EGI1</accession>
<sequence length="681" mass="74762">MIYSIFADAMNTFKYTISVLLFALGIQFVNSQNISVDEGYTPQDLVEDVLINSTCANVFNVSVSGGNFATGEKSFGYFDGTGTTFPFQNGIILSTGKINNAPGPNSYLSDDGGNMGWDGDPDLNDALGLSNTYNATILEFDFIPLGNKISFDYIFSSEQYLTNPSSNQCNFTDGFAFLLKKNGDTRYENLAVIPGTTTPVKVNTVRGPGTICPVANAAYFDAFNDVNHPTNFNGQTKVLTAQSDVIPGETYHIKLVIADEGNYRYDSAIFLGGGSFNFTIDIGDDRLIATGNPLCQGENLVVDATQTGATGYQWFQNNIAIPGATNATYNITSAGDYLVEINYGATCQTTGSIKIEYAAVLTIDEDSFTTCDADDNQDGKTVFNLDSIKNNLFTNLPTNYVVSFFEIPTSTTALPSNYTNTTAFSQTIYARVMNVQGCYTDYPVDLRINTFSAILTDENLGLCEDNFLILDAGDGFSSYSWNTNPIQTSQQITVSSGGTYIVTVTNATNCSKTKTFNITASGIATIEDIIINDFRENNSATIEISSSSLGDYEFSLDGTNYQDSNIFTNLSPGEYTVYVQDKKGCGIVFETFYILDYPKYFTPNGDGYNDTWYIKNLDKRNLENSTISIFDRYGKLLKQYSADNNSWDGTFNQNILPSTDYWFTIELTNGKNIKGHFALKR</sequence>
<protein>
    <submittedName>
        <fullName evidence="1">T9SS type B sorting domain-containing protein</fullName>
    </submittedName>
</protein>
<evidence type="ECO:0000313" key="1">
    <source>
        <dbReference type="EMBL" id="MCW1147686.1"/>
    </source>
</evidence>
<dbReference type="Pfam" id="PF13585">
    <property type="entry name" value="CHU_C"/>
    <property type="match status" value="1"/>
</dbReference>
<comment type="caution">
    <text evidence="1">The sequence shown here is derived from an EMBL/GenBank/DDBJ whole genome shotgun (WGS) entry which is preliminary data.</text>
</comment>
<dbReference type="NCBIfam" id="TIGR04131">
    <property type="entry name" value="Bac_Flav_CTERM"/>
    <property type="match status" value="1"/>
</dbReference>